<name>A0A6H1ZIR5_9ZZZZ</name>
<accession>A0A6H1ZIR5</accession>
<protein>
    <submittedName>
        <fullName evidence="1">Uncharacterized protein</fullName>
    </submittedName>
</protein>
<organism evidence="1">
    <name type="scientific">viral metagenome</name>
    <dbReference type="NCBI Taxonomy" id="1070528"/>
    <lineage>
        <taxon>unclassified sequences</taxon>
        <taxon>metagenomes</taxon>
        <taxon>organismal metagenomes</taxon>
    </lineage>
</organism>
<dbReference type="EMBL" id="MT144059">
    <property type="protein sequence ID" value="QJA47813.1"/>
    <property type="molecule type" value="Genomic_DNA"/>
</dbReference>
<sequence>MKKILMSLLLFLFINGCVVTNKVAKCSCPNEDILTKVIVEGNEFIVPVPKGFFDNPENYITMEKYLKKLREKAKGDGI</sequence>
<evidence type="ECO:0000313" key="2">
    <source>
        <dbReference type="EMBL" id="QJI03561.1"/>
    </source>
</evidence>
<dbReference type="EMBL" id="MT145099">
    <property type="protein sequence ID" value="QJI03561.1"/>
    <property type="molecule type" value="Genomic_DNA"/>
</dbReference>
<evidence type="ECO:0000313" key="1">
    <source>
        <dbReference type="EMBL" id="QJA47813.1"/>
    </source>
</evidence>
<proteinExistence type="predicted"/>
<gene>
    <name evidence="1" type="ORF">TM448A00747_0003</name>
    <name evidence="2" type="ORF">TM448B04676_0003</name>
</gene>
<reference evidence="1" key="1">
    <citation type="submission" date="2020-03" db="EMBL/GenBank/DDBJ databases">
        <title>The deep terrestrial virosphere.</title>
        <authorList>
            <person name="Holmfeldt K."/>
            <person name="Nilsson E."/>
            <person name="Simone D."/>
            <person name="Lopez-Fernandez M."/>
            <person name="Wu X."/>
            <person name="de Brujin I."/>
            <person name="Lundin D."/>
            <person name="Andersson A."/>
            <person name="Bertilsson S."/>
            <person name="Dopson M."/>
        </authorList>
    </citation>
    <scope>NUCLEOTIDE SEQUENCE</scope>
    <source>
        <strain evidence="1">TM448A00747</strain>
        <strain evidence="2">TM448B04676</strain>
    </source>
</reference>
<dbReference type="AlphaFoldDB" id="A0A6H1ZIR5"/>